<dbReference type="Proteomes" id="UP000324800">
    <property type="component" value="Unassembled WGS sequence"/>
</dbReference>
<feature type="region of interest" description="Disordered" evidence="1">
    <location>
        <begin position="1"/>
        <end position="20"/>
    </location>
</feature>
<evidence type="ECO:0000256" key="1">
    <source>
        <dbReference type="SAM" id="MobiDB-lite"/>
    </source>
</evidence>
<gene>
    <name evidence="2" type="ORF">EZS28_045134</name>
</gene>
<dbReference type="EMBL" id="SNRW01028537">
    <property type="protein sequence ID" value="KAA6359338.1"/>
    <property type="molecule type" value="Genomic_DNA"/>
</dbReference>
<evidence type="ECO:0000313" key="2">
    <source>
        <dbReference type="EMBL" id="KAA6359338.1"/>
    </source>
</evidence>
<dbReference type="AlphaFoldDB" id="A0A5J4TM01"/>
<organism evidence="2 3">
    <name type="scientific">Streblomastix strix</name>
    <dbReference type="NCBI Taxonomy" id="222440"/>
    <lineage>
        <taxon>Eukaryota</taxon>
        <taxon>Metamonada</taxon>
        <taxon>Preaxostyla</taxon>
        <taxon>Oxymonadida</taxon>
        <taxon>Streblomastigidae</taxon>
        <taxon>Streblomastix</taxon>
    </lineage>
</organism>
<name>A0A5J4TM01_9EUKA</name>
<comment type="caution">
    <text evidence="2">The sequence shown here is derived from an EMBL/GenBank/DDBJ whole genome shotgun (WGS) entry which is preliminary data.</text>
</comment>
<feature type="non-terminal residue" evidence="2">
    <location>
        <position position="1"/>
    </location>
</feature>
<reference evidence="2 3" key="1">
    <citation type="submission" date="2019-03" db="EMBL/GenBank/DDBJ databases">
        <title>Single cell metagenomics reveals metabolic interactions within the superorganism composed of flagellate Streblomastix strix and complex community of Bacteroidetes bacteria on its surface.</title>
        <authorList>
            <person name="Treitli S.C."/>
            <person name="Kolisko M."/>
            <person name="Husnik F."/>
            <person name="Keeling P."/>
            <person name="Hampl V."/>
        </authorList>
    </citation>
    <scope>NUCLEOTIDE SEQUENCE [LARGE SCALE GENOMIC DNA]</scope>
    <source>
        <strain evidence="2">ST1C</strain>
    </source>
</reference>
<sequence>SGSKDFSSRHTGSFSSLQSGSKEILSQHTDFILLSFTLFAGSMDWISRHTALS</sequence>
<protein>
    <submittedName>
        <fullName evidence="2">Uncharacterized protein</fullName>
    </submittedName>
</protein>
<evidence type="ECO:0000313" key="3">
    <source>
        <dbReference type="Proteomes" id="UP000324800"/>
    </source>
</evidence>
<accession>A0A5J4TM01</accession>
<proteinExistence type="predicted"/>